<accession>A0ABV4UL52</accession>
<comment type="caution">
    <text evidence="2">The sequence shown here is derived from an EMBL/GenBank/DDBJ whole genome shotgun (WGS) entry which is preliminary data.</text>
</comment>
<dbReference type="RefSeq" id="WP_373971510.1">
    <property type="nucleotide sequence ID" value="NZ_JBHDLJ010000004.1"/>
</dbReference>
<dbReference type="EMBL" id="JBHDLJ010000004">
    <property type="protein sequence ID" value="MFB0834342.1"/>
    <property type="molecule type" value="Genomic_DNA"/>
</dbReference>
<keyword evidence="3" id="KW-1185">Reference proteome</keyword>
<proteinExistence type="predicted"/>
<keyword evidence="1" id="KW-0732">Signal</keyword>
<dbReference type="Proteomes" id="UP001575652">
    <property type="component" value="Unassembled WGS sequence"/>
</dbReference>
<evidence type="ECO:0000313" key="2">
    <source>
        <dbReference type="EMBL" id="MFB0834342.1"/>
    </source>
</evidence>
<feature type="signal peptide" evidence="1">
    <location>
        <begin position="1"/>
        <end position="24"/>
    </location>
</feature>
<gene>
    <name evidence="2" type="ORF">ACETWP_07065</name>
</gene>
<sequence length="145" mass="16169">MAGALAAGALVVPGLILGALPAQAAYACTVTPLTPEYSHTNSAGVKVINYKISVYCAKERYLNIEQQRWEEDDWPNDDDYIGGTYWENEHFVAGESYVYDNKRTLVDGEVGNEELYQRVAFQEGLSDIWSPWSGWMQSGILDIPN</sequence>
<name>A0ABV4UL52_9MICC</name>
<evidence type="ECO:0000313" key="3">
    <source>
        <dbReference type="Proteomes" id="UP001575652"/>
    </source>
</evidence>
<reference evidence="2 3" key="1">
    <citation type="submission" date="2024-09" db="EMBL/GenBank/DDBJ databases">
        <authorList>
            <person name="Salinas-Garcia M.A."/>
            <person name="Prieme A."/>
        </authorList>
    </citation>
    <scope>NUCLEOTIDE SEQUENCE [LARGE SCALE GENOMIC DNA]</scope>
    <source>
        <strain evidence="2 3">DSM 21081</strain>
    </source>
</reference>
<organism evidence="2 3">
    <name type="scientific">Arthrobacter halodurans</name>
    <dbReference type="NCBI Taxonomy" id="516699"/>
    <lineage>
        <taxon>Bacteria</taxon>
        <taxon>Bacillati</taxon>
        <taxon>Actinomycetota</taxon>
        <taxon>Actinomycetes</taxon>
        <taxon>Micrococcales</taxon>
        <taxon>Micrococcaceae</taxon>
        <taxon>Arthrobacter</taxon>
    </lineage>
</organism>
<feature type="chain" id="PRO_5047065977" evidence="1">
    <location>
        <begin position="25"/>
        <end position="145"/>
    </location>
</feature>
<evidence type="ECO:0000256" key="1">
    <source>
        <dbReference type="SAM" id="SignalP"/>
    </source>
</evidence>
<protein>
    <submittedName>
        <fullName evidence="2">Uncharacterized protein</fullName>
    </submittedName>
</protein>